<reference evidence="3" key="1">
    <citation type="journal article" date="2012" name="MBio">
        <title>Comparative genome analysis of Trichophyton rubrum and related dermatophytes reveals candidate genes involved in infection.</title>
        <authorList>
            <person name="Martinez D.A."/>
            <person name="Oliver B.G."/>
            <person name="Graeser Y."/>
            <person name="Goldberg J.M."/>
            <person name="Li W."/>
            <person name="Martinez-Rossi N.M."/>
            <person name="Monod M."/>
            <person name="Shelest E."/>
            <person name="Barton R.C."/>
            <person name="Birch E."/>
            <person name="Brakhage A.A."/>
            <person name="Chen Z."/>
            <person name="Gurr S.J."/>
            <person name="Heiman D."/>
            <person name="Heitman J."/>
            <person name="Kosti I."/>
            <person name="Rossi A."/>
            <person name="Saif S."/>
            <person name="Samalova M."/>
            <person name="Saunders C.W."/>
            <person name="Shea T."/>
            <person name="Summerbell R.C."/>
            <person name="Xu J."/>
            <person name="Young S."/>
            <person name="Zeng Q."/>
            <person name="Birren B.W."/>
            <person name="Cuomo C.A."/>
            <person name="White T.C."/>
        </authorList>
    </citation>
    <scope>NUCLEOTIDE SEQUENCE [LARGE SCALE GENOMIC DNA]</scope>
    <source>
        <strain evidence="3">ATCC MYA-4606 / CBS 127.97</strain>
    </source>
</reference>
<dbReference type="VEuPathDB" id="FungiDB:TEQG_06172"/>
<dbReference type="HOGENOM" id="CLU_1256837_0_0_1"/>
<feature type="region of interest" description="Disordered" evidence="1">
    <location>
        <begin position="58"/>
        <end position="89"/>
    </location>
</feature>
<dbReference type="Proteomes" id="UP000009169">
    <property type="component" value="Unassembled WGS sequence"/>
</dbReference>
<protein>
    <submittedName>
        <fullName evidence="2">Uncharacterized protein</fullName>
    </submittedName>
</protein>
<dbReference type="EMBL" id="DS995756">
    <property type="protein sequence ID" value="EGE07185.1"/>
    <property type="molecule type" value="Genomic_DNA"/>
</dbReference>
<evidence type="ECO:0000313" key="2">
    <source>
        <dbReference type="EMBL" id="EGE07185.1"/>
    </source>
</evidence>
<keyword evidence="3" id="KW-1185">Reference proteome</keyword>
<name>F2PZ67_TRIEC</name>
<organism evidence="2 3">
    <name type="scientific">Trichophyton equinum (strain ATCC MYA-4606 / CBS 127.97)</name>
    <name type="common">Horse ringworm fungus</name>
    <dbReference type="NCBI Taxonomy" id="559882"/>
    <lineage>
        <taxon>Eukaryota</taxon>
        <taxon>Fungi</taxon>
        <taxon>Dikarya</taxon>
        <taxon>Ascomycota</taxon>
        <taxon>Pezizomycotina</taxon>
        <taxon>Eurotiomycetes</taxon>
        <taxon>Eurotiomycetidae</taxon>
        <taxon>Onygenales</taxon>
        <taxon>Arthrodermataceae</taxon>
        <taxon>Trichophyton</taxon>
    </lineage>
</organism>
<evidence type="ECO:0000313" key="3">
    <source>
        <dbReference type="Proteomes" id="UP000009169"/>
    </source>
</evidence>
<gene>
    <name evidence="2" type="ORF">TEQG_06172</name>
</gene>
<proteinExistence type="predicted"/>
<evidence type="ECO:0000256" key="1">
    <source>
        <dbReference type="SAM" id="MobiDB-lite"/>
    </source>
</evidence>
<accession>F2PZ67</accession>
<sequence>MVAFCLNLCFPPVKVTELGGNSWRPGRQELNWKPYNSPAPMTRPQPHQSSIIFYPQSACPSSAQTSPSIDDEYLSQGSKSARPAPTDHVLAEANGPTQRLHGEPEMGTHSDAQDHPIVDLRNTWKEWRDRIFVCPRVKFHFPWMTQSKATPKVVSCTRRSLLDFENADFSFEFTKGKDKGWKKLTIGEVAEDHDLRKVVIEMFPMAVGELERLKKESKTS</sequence>
<dbReference type="AlphaFoldDB" id="F2PZ67"/>
<feature type="compositionally biased region" description="Polar residues" evidence="1">
    <location>
        <begin position="58"/>
        <end position="68"/>
    </location>
</feature>